<keyword evidence="4" id="KW-1185">Reference proteome</keyword>
<comment type="caution">
    <text evidence="3">The sequence shown here is derived from an EMBL/GenBank/DDBJ whole genome shotgun (WGS) entry which is preliminary data.</text>
</comment>
<evidence type="ECO:0000256" key="2">
    <source>
        <dbReference type="SAM" id="SignalP"/>
    </source>
</evidence>
<evidence type="ECO:0008006" key="5">
    <source>
        <dbReference type="Google" id="ProtNLM"/>
    </source>
</evidence>
<feature type="region of interest" description="Disordered" evidence="1">
    <location>
        <begin position="466"/>
        <end position="493"/>
    </location>
</feature>
<evidence type="ECO:0000313" key="3">
    <source>
        <dbReference type="EMBL" id="ODN68454.1"/>
    </source>
</evidence>
<proteinExistence type="predicted"/>
<feature type="chain" id="PRO_5009128783" description="Tetratricopeptide repeat protein" evidence="2">
    <location>
        <begin position="31"/>
        <end position="493"/>
    </location>
</feature>
<sequence length="493" mass="50852">MLLTARSRLRALRLAPLAGLVLLAALPAVAAEPAVDLSALRYYAERNEFDRYDAELKRLMTLYPDWTPPTDVSALAGPDPEAALWSLYGADDLDSLAAEIARLQAADPAFAPSADLAAKIAAKTLRRDLLAADAAGDAAKVLALAASAPDLGGCADLDVAWRIAAARKAAGTPAEALAAYRTLLETCDEAEGRRATVQKALALLGPAAIRPLLGLGRTGADGKAEFADLELDIARAEIATILADPTAPKPDAAAADRFAARALTEGPVADAALVGWWKRASSDHAAALAAFETAATLSGESPDLAKITEGIVLSLDGLGRREEAVARARDGRNRSPELAALYVALGAARFEGEPRPRLPDAEIAAYAAAVTETRSALGAEALGWYAHDYRQHAAAAGWFGFALEVDAGEGAARGLVLAKAAEGDLAKARSLRATWQERFPDLAALEIGSRGKAAGKPVATRCLPASSGATGRAASCSPTAAAPPPAGFRPPTA</sequence>
<organism evidence="3 4">
    <name type="scientific">Methylobrevis pamukkalensis</name>
    <dbReference type="NCBI Taxonomy" id="1439726"/>
    <lineage>
        <taxon>Bacteria</taxon>
        <taxon>Pseudomonadati</taxon>
        <taxon>Pseudomonadota</taxon>
        <taxon>Alphaproteobacteria</taxon>
        <taxon>Hyphomicrobiales</taxon>
        <taxon>Pleomorphomonadaceae</taxon>
        <taxon>Methylobrevis</taxon>
    </lineage>
</organism>
<protein>
    <recommendedName>
        <fullName evidence="5">Tetratricopeptide repeat protein</fullName>
    </recommendedName>
</protein>
<dbReference type="RefSeq" id="WP_069308365.1">
    <property type="nucleotide sequence ID" value="NZ_MCRJ01000177.1"/>
</dbReference>
<accession>A0A1E3GWS3</accession>
<dbReference type="OrthoDB" id="7324591at2"/>
<evidence type="ECO:0000256" key="1">
    <source>
        <dbReference type="SAM" id="MobiDB-lite"/>
    </source>
</evidence>
<reference evidence="3 4" key="1">
    <citation type="submission" date="2016-07" db="EMBL/GenBank/DDBJ databases">
        <title>Draft Genome Sequence of Methylobrevis pamukkalensis PK2.</title>
        <authorList>
            <person name="Vasilenko O.V."/>
            <person name="Doronina N.V."/>
            <person name="Shmareva M.N."/>
            <person name="Tarlachkov S.V."/>
            <person name="Mustakhimov I."/>
            <person name="Trotsenko Y.A."/>
        </authorList>
    </citation>
    <scope>NUCLEOTIDE SEQUENCE [LARGE SCALE GENOMIC DNA]</scope>
    <source>
        <strain evidence="3 4">PK2</strain>
    </source>
</reference>
<name>A0A1E3GWS3_9HYPH</name>
<dbReference type="Proteomes" id="UP000094622">
    <property type="component" value="Unassembled WGS sequence"/>
</dbReference>
<dbReference type="AlphaFoldDB" id="A0A1E3GWS3"/>
<gene>
    <name evidence="3" type="ORF">A6302_04248</name>
</gene>
<feature type="signal peptide" evidence="2">
    <location>
        <begin position="1"/>
        <end position="30"/>
    </location>
</feature>
<feature type="compositionally biased region" description="Low complexity" evidence="1">
    <location>
        <begin position="471"/>
        <end position="480"/>
    </location>
</feature>
<feature type="compositionally biased region" description="Pro residues" evidence="1">
    <location>
        <begin position="481"/>
        <end position="493"/>
    </location>
</feature>
<keyword evidence="2" id="KW-0732">Signal</keyword>
<evidence type="ECO:0000313" key="4">
    <source>
        <dbReference type="Proteomes" id="UP000094622"/>
    </source>
</evidence>
<dbReference type="EMBL" id="MCRJ01000177">
    <property type="protein sequence ID" value="ODN68454.1"/>
    <property type="molecule type" value="Genomic_DNA"/>
</dbReference>